<name>A0A6M3T673_9CAUD</name>
<dbReference type="EMBL" id="MT310888">
    <property type="protein sequence ID" value="QJD52852.1"/>
    <property type="molecule type" value="Genomic_DNA"/>
</dbReference>
<dbReference type="Proteomes" id="UP000501333">
    <property type="component" value="Segment"/>
</dbReference>
<proteinExistence type="predicted"/>
<gene>
    <name evidence="1" type="primary">31</name>
    <name evidence="1" type="ORF">SEA_PHOGO_31</name>
</gene>
<reference evidence="1 2" key="1">
    <citation type="submission" date="2020-04" db="EMBL/GenBank/DDBJ databases">
        <authorList>
            <person name="Ariel J.D."/>
            <person name="Backlas-Cruz J."/>
            <person name="Chaudhry M.A."/>
            <person name="Chin A."/>
            <person name="Dicamillo L.T."/>
            <person name="Ediriweera G."/>
            <person name="Godshall S.L."/>
            <person name="Guda A."/>
            <person name="Heck A.E."/>
            <person name="Hornbaker A.C."/>
            <person name="Kubiak E.V."/>
            <person name="Lamb G.M."/>
            <person name="Mahmood A."/>
            <person name="Mehta I.R."/>
            <person name="Mula M."/>
            <person name="Mulukutla S."/>
            <person name="Pottasseril K.S."/>
            <person name="Rub H.A."/>
            <person name="Shah S.M."/>
            <person name="Solanky R.M."/>
            <person name="Suh J.C."/>
            <person name="Evtimov V.S."/>
            <person name="Gurney S.M.R."/>
            <person name="Garlena R.A."/>
            <person name="Russell D.A."/>
            <person name="Pope W.H."/>
            <person name="Jacobs-Sera D."/>
            <person name="Hatfull G.F."/>
        </authorList>
    </citation>
    <scope>NUCLEOTIDE SEQUENCE [LARGE SCALE GENOMIC DNA]</scope>
</reference>
<accession>A0A6M3T673</accession>
<organism evidence="1 2">
    <name type="scientific">Microbacterium phage Phogo</name>
    <dbReference type="NCBI Taxonomy" id="2725604"/>
    <lineage>
        <taxon>Viruses</taxon>
        <taxon>Duplodnaviria</taxon>
        <taxon>Heunggongvirae</taxon>
        <taxon>Uroviricota</taxon>
        <taxon>Caudoviricetes</taxon>
        <taxon>Eekayvirinae</taxon>
        <taxon>Tinytimothyvirus</taxon>
        <taxon>Tinytimothyvirus alex44</taxon>
    </lineage>
</organism>
<evidence type="ECO:0000313" key="1">
    <source>
        <dbReference type="EMBL" id="QJD52852.1"/>
    </source>
</evidence>
<evidence type="ECO:0000313" key="2">
    <source>
        <dbReference type="Proteomes" id="UP000501333"/>
    </source>
</evidence>
<protein>
    <submittedName>
        <fullName evidence="1">Uncharacterized protein</fullName>
    </submittedName>
</protein>
<sequence>MVTSSVIIKSFIGNKSINKEINMSELVFTQQDQAPTDLVTEITNVAKGGIRNVLAYSMALDKLPAEDKAARRQAIEDHRSKTNIEFLTMFVGTPQTRQVIARDSVGEPIRNSNGDVVMEDVLIEHPYQALINQLTS</sequence>